<feature type="compositionally biased region" description="Low complexity" evidence="1">
    <location>
        <begin position="16"/>
        <end position="48"/>
    </location>
</feature>
<comment type="caution">
    <text evidence="2">The sequence shown here is derived from an EMBL/GenBank/DDBJ whole genome shotgun (WGS) entry which is preliminary data.</text>
</comment>
<dbReference type="InterPro" id="IPR016024">
    <property type="entry name" value="ARM-type_fold"/>
</dbReference>
<dbReference type="Gene3D" id="1.25.10.10">
    <property type="entry name" value="Leucine-rich Repeat Variant"/>
    <property type="match status" value="1"/>
</dbReference>
<dbReference type="InterPro" id="IPR019399">
    <property type="entry name" value="Parkin_co-regulated_protein"/>
</dbReference>
<evidence type="ECO:0000313" key="3">
    <source>
        <dbReference type="Proteomes" id="UP001431209"/>
    </source>
</evidence>
<organism evidence="2 3">
    <name type="scientific">Acrasis kona</name>
    <dbReference type="NCBI Taxonomy" id="1008807"/>
    <lineage>
        <taxon>Eukaryota</taxon>
        <taxon>Discoba</taxon>
        <taxon>Heterolobosea</taxon>
        <taxon>Tetramitia</taxon>
        <taxon>Eutetramitia</taxon>
        <taxon>Acrasidae</taxon>
        <taxon>Acrasis</taxon>
    </lineage>
</organism>
<dbReference type="PANTHER" id="PTHR21207:SF1">
    <property type="entry name" value="PACRG-LIKE PROTEIN"/>
    <property type="match status" value="1"/>
</dbReference>
<feature type="region of interest" description="Disordered" evidence="1">
    <location>
        <begin position="1"/>
        <end position="76"/>
    </location>
</feature>
<dbReference type="Pfam" id="PF10274">
    <property type="entry name" value="ParcG"/>
    <property type="match status" value="1"/>
</dbReference>
<accession>A0AAW2YS98</accession>
<dbReference type="AlphaFoldDB" id="A0AAW2YS98"/>
<sequence>MIKKPAVGAGLKNDKAPVVTKTAVKPKVASTSKSTTPTTTTPKTPTSSQAPSGPKVQPKISSRLDPHKTSNPFTAKNKHKTTFGRVYDAGEIPCRIQHSTAKMYLQWNPEICEVDYEYLLPLAAEGIRETTHPYVVIARLAYKEMCLAEGAREKVVPIVPKLIPPIRMALQSTDPSIFDFALEAIELLATASGDAISEHLNVLLIPINKKCFDKKYADRIHNLLIHIEECAGPQVVKLIKAKVPTYRPVC</sequence>
<dbReference type="Proteomes" id="UP001431209">
    <property type="component" value="Unassembled WGS sequence"/>
</dbReference>
<keyword evidence="3" id="KW-1185">Reference proteome</keyword>
<evidence type="ECO:0000313" key="2">
    <source>
        <dbReference type="EMBL" id="KAL0479959.1"/>
    </source>
</evidence>
<dbReference type="InterPro" id="IPR011989">
    <property type="entry name" value="ARM-like"/>
</dbReference>
<gene>
    <name evidence="2" type="ORF">AKO1_007485</name>
</gene>
<protein>
    <submittedName>
        <fullName evidence="2">Gapvd1</fullName>
    </submittedName>
</protein>
<dbReference type="SUPFAM" id="SSF48371">
    <property type="entry name" value="ARM repeat"/>
    <property type="match status" value="1"/>
</dbReference>
<evidence type="ECO:0000256" key="1">
    <source>
        <dbReference type="SAM" id="MobiDB-lite"/>
    </source>
</evidence>
<proteinExistence type="predicted"/>
<dbReference type="PANTHER" id="PTHR21207">
    <property type="entry name" value="PARKIN COREGULATED GENE PROTEIN PARK2 COREGULATED"/>
    <property type="match status" value="1"/>
</dbReference>
<reference evidence="2 3" key="1">
    <citation type="submission" date="2024-03" db="EMBL/GenBank/DDBJ databases">
        <title>The Acrasis kona genome and developmental transcriptomes reveal deep origins of eukaryotic multicellular pathways.</title>
        <authorList>
            <person name="Sheikh S."/>
            <person name="Fu C.-J."/>
            <person name="Brown M.W."/>
            <person name="Baldauf S.L."/>
        </authorList>
    </citation>
    <scope>NUCLEOTIDE SEQUENCE [LARGE SCALE GENOMIC DNA]</scope>
    <source>
        <strain evidence="2 3">ATCC MYA-3509</strain>
    </source>
</reference>
<name>A0AAW2YS98_9EUKA</name>
<dbReference type="EMBL" id="JAOPGA020000612">
    <property type="protein sequence ID" value="KAL0479959.1"/>
    <property type="molecule type" value="Genomic_DNA"/>
</dbReference>